<keyword evidence="13" id="KW-1185">Reference proteome</keyword>
<dbReference type="NCBIfam" id="TIGR00125">
    <property type="entry name" value="cyt_tran_rel"/>
    <property type="match status" value="1"/>
</dbReference>
<keyword evidence="3 10" id="KW-0662">Pyridine nucleotide biosynthesis</keyword>
<evidence type="ECO:0000256" key="6">
    <source>
        <dbReference type="ARBA" id="ARBA00022741"/>
    </source>
</evidence>
<keyword evidence="8 10" id="KW-0520">NAD</keyword>
<dbReference type="Pfam" id="PF01467">
    <property type="entry name" value="CTP_transf_like"/>
    <property type="match status" value="1"/>
</dbReference>
<dbReference type="EMBL" id="WHJC01000009">
    <property type="protein sequence ID" value="MPQ42478.1"/>
    <property type="molecule type" value="Genomic_DNA"/>
</dbReference>
<comment type="caution">
    <text evidence="12">The sequence shown here is derived from an EMBL/GenBank/DDBJ whole genome shotgun (WGS) entry which is preliminary data.</text>
</comment>
<dbReference type="GO" id="GO:0009435">
    <property type="term" value="P:NAD+ biosynthetic process"/>
    <property type="evidence" value="ECO:0007669"/>
    <property type="project" value="UniProtKB-UniRule"/>
</dbReference>
<keyword evidence="7 10" id="KW-0067">ATP-binding</keyword>
<accession>A0A6I1MJ98</accession>
<sequence>MKKVGVLGGTFDPIHNGHLYIAYEAYRKLELDEIIFMPAGIPPHKKNNKITNEKIRYSMVEKAILPYSFFTINNYEIKKNGLSFTYETLSYLKEMLDEVELYFITGADCLINIDSWKNVEKIMKLSKFVVFNRPGFDKIELLSQKLRVEKKYRCTIIHLDLLNLEISSSLIRERIYKGLDVRFFLPQLVFEMIKKEKLYL</sequence>
<evidence type="ECO:0000256" key="1">
    <source>
        <dbReference type="ARBA" id="ARBA00002324"/>
    </source>
</evidence>
<evidence type="ECO:0000256" key="3">
    <source>
        <dbReference type="ARBA" id="ARBA00022642"/>
    </source>
</evidence>
<dbReference type="SUPFAM" id="SSF52374">
    <property type="entry name" value="Nucleotidylyl transferase"/>
    <property type="match status" value="1"/>
</dbReference>
<keyword evidence="5 10" id="KW-0548">Nucleotidyltransferase</keyword>
<comment type="pathway">
    <text evidence="2 10">Cofactor biosynthesis; NAD(+) biosynthesis; deamido-NAD(+) from nicotinate D-ribonucleotide: step 1/1.</text>
</comment>
<evidence type="ECO:0000256" key="4">
    <source>
        <dbReference type="ARBA" id="ARBA00022679"/>
    </source>
</evidence>
<dbReference type="AlphaFoldDB" id="A0A6I1MJ98"/>
<name>A0A6I1MJ98_9CLOT</name>
<dbReference type="GO" id="GO:0004515">
    <property type="term" value="F:nicotinate-nucleotide adenylyltransferase activity"/>
    <property type="evidence" value="ECO:0007669"/>
    <property type="project" value="UniProtKB-UniRule"/>
</dbReference>
<dbReference type="HAMAP" id="MF_00244">
    <property type="entry name" value="NaMN_adenylyltr"/>
    <property type="match status" value="1"/>
</dbReference>
<proteinExistence type="inferred from homology"/>
<dbReference type="NCBIfam" id="NF000840">
    <property type="entry name" value="PRK00071.1-3"/>
    <property type="match status" value="1"/>
</dbReference>
<protein>
    <recommendedName>
        <fullName evidence="10">Probable nicotinate-nucleotide adenylyltransferase</fullName>
        <ecNumber evidence="10">2.7.7.18</ecNumber>
    </recommendedName>
    <alternativeName>
        <fullName evidence="10">Deamido-NAD(+) diphosphorylase</fullName>
    </alternativeName>
    <alternativeName>
        <fullName evidence="10">Deamido-NAD(+) pyrophosphorylase</fullName>
    </alternativeName>
    <alternativeName>
        <fullName evidence="10">Nicotinate mononucleotide adenylyltransferase</fullName>
        <shortName evidence="10">NaMN adenylyltransferase</shortName>
    </alternativeName>
</protein>
<evidence type="ECO:0000256" key="8">
    <source>
        <dbReference type="ARBA" id="ARBA00023027"/>
    </source>
</evidence>
<dbReference type="InterPro" id="IPR005248">
    <property type="entry name" value="NadD/NMNAT"/>
</dbReference>
<reference evidence="12 13" key="1">
    <citation type="submission" date="2019-10" db="EMBL/GenBank/DDBJ databases">
        <title>The Genome Sequence of Clostridium tarantellae Isolated from Fish Brain.</title>
        <authorList>
            <person name="Bano L."/>
            <person name="Kiel M."/>
            <person name="Sales G."/>
            <person name="Doxey A.C."/>
            <person name="Mansfield M.J."/>
            <person name="Schiavone M."/>
            <person name="Rossetto O."/>
            <person name="Pirazzini M."/>
            <person name="Dobrindt U."/>
            <person name="Montecucco C."/>
        </authorList>
    </citation>
    <scope>NUCLEOTIDE SEQUENCE [LARGE SCALE GENOMIC DNA]</scope>
    <source>
        <strain evidence="12 13">DSM 3997</strain>
    </source>
</reference>
<evidence type="ECO:0000256" key="2">
    <source>
        <dbReference type="ARBA" id="ARBA00005019"/>
    </source>
</evidence>
<dbReference type="PANTHER" id="PTHR39321">
    <property type="entry name" value="NICOTINATE-NUCLEOTIDE ADENYLYLTRANSFERASE-RELATED"/>
    <property type="match status" value="1"/>
</dbReference>
<dbReference type="RefSeq" id="WP_152887139.1">
    <property type="nucleotide sequence ID" value="NZ_WHJC01000009.1"/>
</dbReference>
<dbReference type="EC" id="2.7.7.18" evidence="10"/>
<dbReference type="GO" id="GO:0005524">
    <property type="term" value="F:ATP binding"/>
    <property type="evidence" value="ECO:0007669"/>
    <property type="project" value="UniProtKB-KW"/>
</dbReference>
<dbReference type="NCBIfam" id="TIGR00482">
    <property type="entry name" value="nicotinate (nicotinamide) nucleotide adenylyltransferase"/>
    <property type="match status" value="1"/>
</dbReference>
<dbReference type="InterPro" id="IPR014729">
    <property type="entry name" value="Rossmann-like_a/b/a_fold"/>
</dbReference>
<comment type="catalytic activity">
    <reaction evidence="9 10">
        <text>nicotinate beta-D-ribonucleotide + ATP + H(+) = deamido-NAD(+) + diphosphate</text>
        <dbReference type="Rhea" id="RHEA:22860"/>
        <dbReference type="ChEBI" id="CHEBI:15378"/>
        <dbReference type="ChEBI" id="CHEBI:30616"/>
        <dbReference type="ChEBI" id="CHEBI:33019"/>
        <dbReference type="ChEBI" id="CHEBI:57502"/>
        <dbReference type="ChEBI" id="CHEBI:58437"/>
        <dbReference type="EC" id="2.7.7.18"/>
    </reaction>
</comment>
<dbReference type="CDD" id="cd02165">
    <property type="entry name" value="NMNAT"/>
    <property type="match status" value="1"/>
</dbReference>
<dbReference type="OrthoDB" id="5295945at2"/>
<evidence type="ECO:0000259" key="11">
    <source>
        <dbReference type="Pfam" id="PF01467"/>
    </source>
</evidence>
<dbReference type="Proteomes" id="UP000430345">
    <property type="component" value="Unassembled WGS sequence"/>
</dbReference>
<organism evidence="12 13">
    <name type="scientific">Clostridium tarantellae</name>
    <dbReference type="NCBI Taxonomy" id="39493"/>
    <lineage>
        <taxon>Bacteria</taxon>
        <taxon>Bacillati</taxon>
        <taxon>Bacillota</taxon>
        <taxon>Clostridia</taxon>
        <taxon>Eubacteriales</taxon>
        <taxon>Clostridiaceae</taxon>
        <taxon>Clostridium</taxon>
    </lineage>
</organism>
<gene>
    <name evidence="10" type="primary">nadD</name>
    <name evidence="12" type="ORF">GBZ86_01675</name>
</gene>
<evidence type="ECO:0000256" key="7">
    <source>
        <dbReference type="ARBA" id="ARBA00022840"/>
    </source>
</evidence>
<dbReference type="Gene3D" id="3.40.50.620">
    <property type="entry name" value="HUPs"/>
    <property type="match status" value="1"/>
</dbReference>
<evidence type="ECO:0000256" key="9">
    <source>
        <dbReference type="ARBA" id="ARBA00048721"/>
    </source>
</evidence>
<dbReference type="InterPro" id="IPR004821">
    <property type="entry name" value="Cyt_trans-like"/>
</dbReference>
<comment type="function">
    <text evidence="1 10">Catalyzes the reversible adenylation of nicotinate mononucleotide (NaMN) to nicotinic acid adenine dinucleotide (NaAD).</text>
</comment>
<keyword evidence="4 10" id="KW-0808">Transferase</keyword>
<keyword evidence="6 10" id="KW-0547">Nucleotide-binding</keyword>
<evidence type="ECO:0000256" key="5">
    <source>
        <dbReference type="ARBA" id="ARBA00022695"/>
    </source>
</evidence>
<feature type="domain" description="Cytidyltransferase-like" evidence="11">
    <location>
        <begin position="6"/>
        <end position="174"/>
    </location>
</feature>
<dbReference type="UniPathway" id="UPA00253">
    <property type="reaction ID" value="UER00332"/>
</dbReference>
<comment type="similarity">
    <text evidence="10">Belongs to the NadD family.</text>
</comment>
<dbReference type="PANTHER" id="PTHR39321:SF3">
    <property type="entry name" value="PHOSPHOPANTETHEINE ADENYLYLTRANSFERASE"/>
    <property type="match status" value="1"/>
</dbReference>
<evidence type="ECO:0000256" key="10">
    <source>
        <dbReference type="HAMAP-Rule" id="MF_00244"/>
    </source>
</evidence>
<evidence type="ECO:0000313" key="13">
    <source>
        <dbReference type="Proteomes" id="UP000430345"/>
    </source>
</evidence>
<evidence type="ECO:0000313" key="12">
    <source>
        <dbReference type="EMBL" id="MPQ42478.1"/>
    </source>
</evidence>